<dbReference type="PROSITE" id="PS50093">
    <property type="entry name" value="PKD"/>
    <property type="match status" value="1"/>
</dbReference>
<gene>
    <name evidence="4" type="ORF">K1I41_02795</name>
</gene>
<dbReference type="Pfam" id="PF18962">
    <property type="entry name" value="Por_Secre_tail"/>
    <property type="match status" value="1"/>
</dbReference>
<dbReference type="CDD" id="cd00146">
    <property type="entry name" value="PKD"/>
    <property type="match status" value="1"/>
</dbReference>
<sequence length="649" mass="70434">MKKNYTILIIVTLCLCTQILQAQTWQWAKKGGSFDDVQDKEKVESMITDTDGNLYILAHVGETNLEIDGVSKTAFGNPDYMIASFDCEGTYRWSSIIGGAGFERVARLQTDAQNNIYVAGTLQRTSEVMFGGETDTTYTLPYSTQNNQHKQNLFLAKYNSDGVFQWVTLPQADDVTQIDAQGHSITKDFQVDAEGNAYWLCTLPQGTYANGAFENTTEGDNLFVLQYNTSGAFVSANPLDMQTIGFGPIFKMVQNHTTGTLYIGGYLPFGATAPVIGGSTVNSFMFLAAFDATGTYLWKHENSHEFDGVIEDMYVDATNNLYVTGGTSNGDTFAGATFNSENLGTFPFILKLSATGELIWSTNATTSNSSTRTSSIVASTTEVGVVAGHGNINWDGELLSIENNSGYDVMLGKFNANDGSIIGLYTLGSNFGAIDDGTAVATDNLGNFYVGGRFQGQLFVNDETLVNGAQGWDFFFAKHGTDNCDCALPEPDFGFAPNDANGGIFSFNYSGTEPYDTISWSFGDGASSDEENPTHAYATPNTYTVCVTVTNACGSNQYCDEVTATPLHTDNFTNEIFSVYPNPSKDLFTITATQTLQYKLYSVLGAEVATGYFYKGENKLSTITFANACYLLKVTSTNGTTITVRLLKM</sequence>
<dbReference type="InterPro" id="IPR000601">
    <property type="entry name" value="PKD_dom"/>
</dbReference>
<dbReference type="Proteomes" id="UP000825381">
    <property type="component" value="Chromosome"/>
</dbReference>
<organism evidence="4 5">
    <name type="scientific">Flavobacterium litorale</name>
    <dbReference type="NCBI Taxonomy" id="2856519"/>
    <lineage>
        <taxon>Bacteria</taxon>
        <taxon>Pseudomonadati</taxon>
        <taxon>Bacteroidota</taxon>
        <taxon>Flavobacteriia</taxon>
        <taxon>Flavobacteriales</taxon>
        <taxon>Flavobacteriaceae</taxon>
        <taxon>Flavobacterium</taxon>
    </lineage>
</organism>
<evidence type="ECO:0000313" key="5">
    <source>
        <dbReference type="Proteomes" id="UP000825381"/>
    </source>
</evidence>
<dbReference type="InterPro" id="IPR035986">
    <property type="entry name" value="PKD_dom_sf"/>
</dbReference>
<proteinExistence type="predicted"/>
<dbReference type="EMBL" id="CP080429">
    <property type="protein sequence ID" value="QYJ68825.1"/>
    <property type="molecule type" value="Genomic_DNA"/>
</dbReference>
<dbReference type="NCBIfam" id="TIGR04183">
    <property type="entry name" value="Por_Secre_tail"/>
    <property type="match status" value="1"/>
</dbReference>
<feature type="chain" id="PRO_5045344775" evidence="2">
    <location>
        <begin position="23"/>
        <end position="649"/>
    </location>
</feature>
<dbReference type="SMART" id="SM00089">
    <property type="entry name" value="PKD"/>
    <property type="match status" value="1"/>
</dbReference>
<dbReference type="InterPro" id="IPR022409">
    <property type="entry name" value="PKD/Chitinase_dom"/>
</dbReference>
<feature type="domain" description="PKD" evidence="3">
    <location>
        <begin position="505"/>
        <end position="555"/>
    </location>
</feature>
<dbReference type="RefSeq" id="WP_220641164.1">
    <property type="nucleotide sequence ID" value="NZ_CP080429.1"/>
</dbReference>
<keyword evidence="5" id="KW-1185">Reference proteome</keyword>
<dbReference type="SUPFAM" id="SSF49299">
    <property type="entry name" value="PKD domain"/>
    <property type="match status" value="1"/>
</dbReference>
<dbReference type="InterPro" id="IPR052918">
    <property type="entry name" value="Motility_Chemotaxis_Reg"/>
</dbReference>
<name>A0ABX8V7N1_9FLAO</name>
<dbReference type="InterPro" id="IPR013783">
    <property type="entry name" value="Ig-like_fold"/>
</dbReference>
<reference evidence="4 5" key="1">
    <citation type="submission" date="2021-07" db="EMBL/GenBank/DDBJ databases">
        <title>Flavobacterium WSW3-B6 sp.nov, isolated from seaweed.</title>
        <authorList>
            <person name="Muhammad N."/>
            <person name="Ho H."/>
            <person name="Lee Y.-J."/>
            <person name="Nguyen T."/>
            <person name="Ho J."/>
            <person name="Kim S.-G."/>
        </authorList>
    </citation>
    <scope>NUCLEOTIDE SEQUENCE [LARGE SCALE GENOMIC DNA]</scope>
    <source>
        <strain evidence="4 5">WSW3-B6</strain>
    </source>
</reference>
<dbReference type="PANTHER" id="PTHR35580">
    <property type="entry name" value="CELL SURFACE GLYCOPROTEIN (S-LAYER PROTEIN)-LIKE PROTEIN"/>
    <property type="match status" value="1"/>
</dbReference>
<evidence type="ECO:0000313" key="4">
    <source>
        <dbReference type="EMBL" id="QYJ68825.1"/>
    </source>
</evidence>
<feature type="signal peptide" evidence="2">
    <location>
        <begin position="1"/>
        <end position="22"/>
    </location>
</feature>
<dbReference type="SUPFAM" id="SSF101898">
    <property type="entry name" value="NHL repeat"/>
    <property type="match status" value="1"/>
</dbReference>
<protein>
    <submittedName>
        <fullName evidence="4">PKD domain-containing protein</fullName>
    </submittedName>
</protein>
<dbReference type="Pfam" id="PF18911">
    <property type="entry name" value="PKD_4"/>
    <property type="match status" value="1"/>
</dbReference>
<keyword evidence="1 2" id="KW-0732">Signal</keyword>
<dbReference type="Gene3D" id="2.60.40.10">
    <property type="entry name" value="Immunoglobulins"/>
    <property type="match status" value="1"/>
</dbReference>
<evidence type="ECO:0000256" key="2">
    <source>
        <dbReference type="SAM" id="SignalP"/>
    </source>
</evidence>
<dbReference type="PANTHER" id="PTHR35580:SF1">
    <property type="entry name" value="PHYTASE-LIKE DOMAIN-CONTAINING PROTEIN"/>
    <property type="match status" value="1"/>
</dbReference>
<evidence type="ECO:0000259" key="3">
    <source>
        <dbReference type="PROSITE" id="PS50093"/>
    </source>
</evidence>
<accession>A0ABX8V7N1</accession>
<dbReference type="InterPro" id="IPR026444">
    <property type="entry name" value="Secre_tail"/>
</dbReference>
<evidence type="ECO:0000256" key="1">
    <source>
        <dbReference type="ARBA" id="ARBA00022729"/>
    </source>
</evidence>